<gene>
    <name evidence="1" type="ORF">SAMN04488067_11385</name>
</gene>
<evidence type="ECO:0000313" key="2">
    <source>
        <dbReference type="Proteomes" id="UP000324020"/>
    </source>
</evidence>
<keyword evidence="2" id="KW-1185">Reference proteome</keyword>
<dbReference type="RefSeq" id="WP_149799568.1">
    <property type="nucleotide sequence ID" value="NZ_FNBO01000013.1"/>
</dbReference>
<reference evidence="1 2" key="1">
    <citation type="submission" date="2016-10" db="EMBL/GenBank/DDBJ databases">
        <authorList>
            <person name="Varghese N."/>
            <person name="Submissions S."/>
        </authorList>
    </citation>
    <scope>NUCLEOTIDE SEQUENCE [LARGE SCALE GENOMIC DNA]</scope>
    <source>
        <strain evidence="1 2">CGMCC 1.3527</strain>
    </source>
</reference>
<organism evidence="1 2">
    <name type="scientific">Halorubrum xinjiangense</name>
    <dbReference type="NCBI Taxonomy" id="261291"/>
    <lineage>
        <taxon>Archaea</taxon>
        <taxon>Methanobacteriati</taxon>
        <taxon>Methanobacteriota</taxon>
        <taxon>Stenosarchaea group</taxon>
        <taxon>Halobacteria</taxon>
        <taxon>Halobacteriales</taxon>
        <taxon>Haloferacaceae</taxon>
        <taxon>Halorubrum</taxon>
    </lineage>
</organism>
<evidence type="ECO:0000313" key="1">
    <source>
        <dbReference type="EMBL" id="SDG04901.1"/>
    </source>
</evidence>
<dbReference type="EMBL" id="FNBO01000013">
    <property type="protein sequence ID" value="SDG04901.1"/>
    <property type="molecule type" value="Genomic_DNA"/>
</dbReference>
<dbReference type="Proteomes" id="UP000324020">
    <property type="component" value="Unassembled WGS sequence"/>
</dbReference>
<accession>A0A1G7R278</accession>
<name>A0A1G7R278_9EURY</name>
<sequence>MSLFTGSGAHVHRVTVHNRLQPGHTVFESLADNGYATRVSSENGFLTGRDAGFADPFETTVGIPDDYGDRYDTTTLYPGPDSFYYAD</sequence>
<dbReference type="AlphaFoldDB" id="A0A1G7R278"/>
<proteinExistence type="predicted"/>
<protein>
    <submittedName>
        <fullName evidence="1">Arylsulfatase A</fullName>
    </submittedName>
</protein>